<comment type="subcellular location">
    <subcellularLocation>
        <location evidence="2">Cytoplasm</location>
    </subcellularLocation>
</comment>
<evidence type="ECO:0000313" key="19">
    <source>
        <dbReference type="EMBL" id="CAF1036338.1"/>
    </source>
</evidence>
<sequence>MVSVSKGDHVWVDQRTGSEFNVEIGARVVATQAGQILLIDDNDQGDHVWVDQRTGSEFNVEIGARVVATQAGQILLIDDNDQEIHFPIQTKFRSMHISSVEGVDDMILLGDLKESAILHNLHMRYKEDKIYTYTGSILVAVNPYKLLNIYNIDNIRQYSNKKIGELQPHIFAIGDNAYWSMQRYQHDQCIIISGESGSGKTESTKLTLQFLAATSGQHSWIEQQILDANPILEAFGNAKTVRNDNSSRFGKYIDIHFDKRGAIEGAKIEQYLLEKSRIVSQARDERNYHVFYCMLAGMSKEEKHILDLTTASDYIYLNQGDHVWVDQRTGSEFNVEIGARVVATQAGQILLIDDNDQEIHFPIQTKFRSMHISSVEGVDDMILLGDLKESAILHNLHMRYKEDKIYTYTGSILVAVNPYKLLNIYNIDNIRQYSNKKIGELQPHIFAIGDNAYWSMQRYQHDQCIIISGESGSGKTESTKLTLQFLAATSGQHSWIEQQILDANPILEAFGNAKTVRNDNSSRFGKYIDIHFDKRGAIEGAKIEQYLLEKSRIVSQARDERNYHVFYCMLAGMSKEEKHILDLTTASDYIYLNQLDGTIYCDSRDDGKEWSTIKSACKVLMFSDDELNDILRLLSAVLHLGNVKFQATTTQNMDTCTVANINVLRTVSKLLKLDDNGLRDGLLKRTIFAHGEAVVTPLSQQQAFDVRDAFVKGIYGKMFIWIVEKINSAIFKPKDPSAYRKSHNGIEHSNTNISKHTKMTNNTVSPITNGQQSCEENTIPAFPWFAMDIGGTLVKLVYFEPLDLNPEEVELEGEILMNIRHYLTSNRAYGEDGFRDHALELNNVRLGGRRGNLHFIRFPTSKMSNFIDLCISKHLHTLTFKVFATGGGAYKFEHDAVERLKLSWCKCDELETLIKGLSYLSKLNPNECFYYEEPENNENSNKIPFKFNIRNPFLLVNIGSGISILHVESETSYRRITGTSIGGATFLGLCCLLTGCSGYEEAIKLASEGDSTTVNLYEYYSIGGATFLGLCCLLTGCSGYEEAIKLASEGDSTTVDKLVKDIYGGDYERFGLPGHIVACSFGHMNLPEKREQASKADLARATLVTVLNNIGSISMMCARTENVDRILFSGSFLRINDLSMRILAYAMDYWSEGKIKAIFLEHEGYFSAVGCLGEYIMDENDLTDISQS</sequence>
<dbReference type="Pfam" id="PF00063">
    <property type="entry name" value="Myosin_head"/>
    <property type="match status" value="2"/>
</dbReference>
<keyword evidence="14 16" id="KW-0009">Actin-binding</keyword>
<dbReference type="GO" id="GO:0015937">
    <property type="term" value="P:coenzyme A biosynthetic process"/>
    <property type="evidence" value="ECO:0007669"/>
    <property type="project" value="UniProtKB-KW"/>
</dbReference>
<dbReference type="InterPro" id="IPR027417">
    <property type="entry name" value="P-loop_NTPase"/>
</dbReference>
<dbReference type="GO" id="GO:0003774">
    <property type="term" value="F:cytoskeletal motor activity"/>
    <property type="evidence" value="ECO:0007669"/>
    <property type="project" value="UniProtKB-UniRule"/>
</dbReference>
<comment type="caution">
    <text evidence="16">Lacks conserved residue(s) required for the propagation of feature annotation.</text>
</comment>
<feature type="domain" description="Bulb-type lectin" evidence="17">
    <location>
        <begin position="1"/>
        <end position="89"/>
    </location>
</feature>
<evidence type="ECO:0000256" key="12">
    <source>
        <dbReference type="ARBA" id="ARBA00023123"/>
    </source>
</evidence>
<dbReference type="InterPro" id="IPR036961">
    <property type="entry name" value="Kinesin_motor_dom_sf"/>
</dbReference>
<keyword evidence="13 16" id="KW-0505">Motor protein</keyword>
<evidence type="ECO:0000256" key="9">
    <source>
        <dbReference type="ARBA" id="ARBA00022777"/>
    </source>
</evidence>
<evidence type="ECO:0000256" key="2">
    <source>
        <dbReference type="ARBA" id="ARBA00004496"/>
    </source>
</evidence>
<evidence type="ECO:0000256" key="1">
    <source>
        <dbReference type="ARBA" id="ARBA00001206"/>
    </source>
</evidence>
<dbReference type="InterPro" id="IPR004567">
    <property type="entry name" value="Type_II_PanK"/>
</dbReference>
<dbReference type="PROSITE" id="PS51456">
    <property type="entry name" value="MYOSIN_MOTOR"/>
    <property type="match status" value="2"/>
</dbReference>
<dbReference type="PROSITE" id="PS50927">
    <property type="entry name" value="BULB_LECTIN"/>
    <property type="match status" value="1"/>
</dbReference>
<accession>A0A814JCB9</accession>
<dbReference type="SUPFAM" id="SSF52540">
    <property type="entry name" value="P-loop containing nucleoside triphosphate hydrolases"/>
    <property type="match status" value="2"/>
</dbReference>
<organism evidence="19 20">
    <name type="scientific">Adineta steineri</name>
    <dbReference type="NCBI Taxonomy" id="433720"/>
    <lineage>
        <taxon>Eukaryota</taxon>
        <taxon>Metazoa</taxon>
        <taxon>Spiralia</taxon>
        <taxon>Gnathifera</taxon>
        <taxon>Rotifera</taxon>
        <taxon>Eurotatoria</taxon>
        <taxon>Bdelloidea</taxon>
        <taxon>Adinetida</taxon>
        <taxon>Adinetidae</taxon>
        <taxon>Adineta</taxon>
    </lineage>
</organism>
<evidence type="ECO:0000256" key="14">
    <source>
        <dbReference type="ARBA" id="ARBA00023203"/>
    </source>
</evidence>
<evidence type="ECO:0000259" key="18">
    <source>
        <dbReference type="PROSITE" id="PS51456"/>
    </source>
</evidence>
<reference evidence="19" key="1">
    <citation type="submission" date="2021-02" db="EMBL/GenBank/DDBJ databases">
        <authorList>
            <person name="Nowell W R."/>
        </authorList>
    </citation>
    <scope>NUCLEOTIDE SEQUENCE</scope>
</reference>
<evidence type="ECO:0000256" key="15">
    <source>
        <dbReference type="ARBA" id="ARBA00060870"/>
    </source>
</evidence>
<evidence type="ECO:0000256" key="13">
    <source>
        <dbReference type="ARBA" id="ARBA00023175"/>
    </source>
</evidence>
<dbReference type="Proteomes" id="UP000663845">
    <property type="component" value="Unassembled WGS sequence"/>
</dbReference>
<keyword evidence="8 16" id="KW-0547">Nucleotide-binding</keyword>
<feature type="binding site" evidence="16">
    <location>
        <begin position="194"/>
        <end position="201"/>
    </location>
    <ligand>
        <name>ATP</name>
        <dbReference type="ChEBI" id="CHEBI:30616"/>
    </ligand>
</feature>
<evidence type="ECO:0000259" key="17">
    <source>
        <dbReference type="PROSITE" id="PS50927"/>
    </source>
</evidence>
<dbReference type="CDD" id="cd24122">
    <property type="entry name" value="ASKHA_NBD_PanK-II_Pank1-like"/>
    <property type="match status" value="1"/>
</dbReference>
<keyword evidence="7" id="KW-0808">Transferase</keyword>
<dbReference type="Gene3D" id="3.30.420.510">
    <property type="match status" value="1"/>
</dbReference>
<comment type="similarity">
    <text evidence="15">Belongs to the type II pantothenate kinase family.</text>
</comment>
<dbReference type="SMART" id="SM00242">
    <property type="entry name" value="MYSc"/>
    <property type="match status" value="1"/>
</dbReference>
<dbReference type="InterPro" id="IPR057130">
    <property type="entry name" value="Myosin_VII_N"/>
</dbReference>
<dbReference type="GO" id="GO:0016459">
    <property type="term" value="C:myosin complex"/>
    <property type="evidence" value="ECO:0007669"/>
    <property type="project" value="UniProtKB-KW"/>
</dbReference>
<dbReference type="InterPro" id="IPR043129">
    <property type="entry name" value="ATPase_NBD"/>
</dbReference>
<dbReference type="SUPFAM" id="SSF53067">
    <property type="entry name" value="Actin-like ATPase domain"/>
    <property type="match status" value="3"/>
</dbReference>
<dbReference type="AlphaFoldDB" id="A0A814JCB9"/>
<dbReference type="GO" id="GO:0005737">
    <property type="term" value="C:cytoplasm"/>
    <property type="evidence" value="ECO:0007669"/>
    <property type="project" value="UniProtKB-SubCell"/>
</dbReference>
<evidence type="ECO:0000256" key="8">
    <source>
        <dbReference type="ARBA" id="ARBA00022741"/>
    </source>
</evidence>
<keyword evidence="9" id="KW-0418">Kinase</keyword>
<evidence type="ECO:0000256" key="16">
    <source>
        <dbReference type="PROSITE-ProRule" id="PRU00782"/>
    </source>
</evidence>
<dbReference type="EMBL" id="CAJNOG010000171">
    <property type="protein sequence ID" value="CAF1036338.1"/>
    <property type="molecule type" value="Genomic_DNA"/>
</dbReference>
<dbReference type="EC" id="2.7.1.33" evidence="5"/>
<dbReference type="Pfam" id="PF03630">
    <property type="entry name" value="Fumble"/>
    <property type="match status" value="2"/>
</dbReference>
<protein>
    <recommendedName>
        <fullName evidence="5">pantothenate kinase</fullName>
        <ecNumber evidence="5">2.7.1.33</ecNumber>
    </recommendedName>
</protein>
<dbReference type="GO" id="GO:0005524">
    <property type="term" value="F:ATP binding"/>
    <property type="evidence" value="ECO:0007669"/>
    <property type="project" value="UniProtKB-UniRule"/>
</dbReference>
<comment type="similarity">
    <text evidence="4 16">Belongs to the TRAFAC class myosin-kinesin ATPase superfamily. Myosin family.</text>
</comment>
<evidence type="ECO:0000256" key="11">
    <source>
        <dbReference type="ARBA" id="ARBA00022993"/>
    </source>
</evidence>
<comment type="pathway">
    <text evidence="3">Cofactor biosynthesis; coenzyme A biosynthesis; CoA from (R)-pantothenate: step 1/5.</text>
</comment>
<dbReference type="Gene3D" id="1.20.120.720">
    <property type="entry name" value="Myosin VI head, motor domain, U50 subdomain"/>
    <property type="match status" value="1"/>
</dbReference>
<dbReference type="GO" id="GO:0004594">
    <property type="term" value="F:pantothenate kinase activity"/>
    <property type="evidence" value="ECO:0007669"/>
    <property type="project" value="UniProtKB-EC"/>
</dbReference>
<evidence type="ECO:0000256" key="6">
    <source>
        <dbReference type="ARBA" id="ARBA00022490"/>
    </source>
</evidence>
<dbReference type="GO" id="GO:0003779">
    <property type="term" value="F:actin binding"/>
    <property type="evidence" value="ECO:0007669"/>
    <property type="project" value="UniProtKB-KW"/>
</dbReference>
<keyword evidence="10 16" id="KW-0067">ATP-binding</keyword>
<feature type="domain" description="Myosin motor" evidence="18">
    <location>
        <begin position="101"/>
        <end position="320"/>
    </location>
</feature>
<keyword evidence="12 16" id="KW-0518">Myosin</keyword>
<dbReference type="FunFam" id="3.30.420.40:FF:000025">
    <property type="entry name" value="pantothenate kinase 2, mitochondrial"/>
    <property type="match status" value="1"/>
</dbReference>
<dbReference type="InterPro" id="IPR001609">
    <property type="entry name" value="Myosin_head_motor_dom-like"/>
</dbReference>
<evidence type="ECO:0000256" key="7">
    <source>
        <dbReference type="ARBA" id="ARBA00022679"/>
    </source>
</evidence>
<name>A0A814JCB9_9BILA</name>
<feature type="binding site" evidence="16">
    <location>
        <begin position="469"/>
        <end position="476"/>
    </location>
    <ligand>
        <name>ATP</name>
        <dbReference type="ChEBI" id="CHEBI:30616"/>
    </ligand>
</feature>
<dbReference type="Gene3D" id="3.30.420.40">
    <property type="match status" value="2"/>
</dbReference>
<dbReference type="Pfam" id="PF24123">
    <property type="entry name" value="Myosin_VII_N"/>
    <property type="match status" value="2"/>
</dbReference>
<dbReference type="PRINTS" id="PR00193">
    <property type="entry name" value="MYOSINHEAVY"/>
</dbReference>
<dbReference type="Gene3D" id="3.40.850.10">
    <property type="entry name" value="Kinesin motor domain"/>
    <property type="match status" value="2"/>
</dbReference>
<dbReference type="InterPro" id="IPR051724">
    <property type="entry name" value="Actin_motor_Myosin"/>
</dbReference>
<dbReference type="InterPro" id="IPR001480">
    <property type="entry name" value="Bulb-type_lectin_dom"/>
</dbReference>
<keyword evidence="6" id="KW-0963">Cytoplasm</keyword>
<comment type="catalytic activity">
    <reaction evidence="1">
        <text>(R)-pantothenate + ATP = (R)-4'-phosphopantothenate + ADP + H(+)</text>
        <dbReference type="Rhea" id="RHEA:16373"/>
        <dbReference type="ChEBI" id="CHEBI:10986"/>
        <dbReference type="ChEBI" id="CHEBI:15378"/>
        <dbReference type="ChEBI" id="CHEBI:29032"/>
        <dbReference type="ChEBI" id="CHEBI:30616"/>
        <dbReference type="ChEBI" id="CHEBI:456216"/>
        <dbReference type="EC" id="2.7.1.33"/>
    </reaction>
</comment>
<comment type="caution">
    <text evidence="19">The sequence shown here is derived from an EMBL/GenBank/DDBJ whole genome shotgun (WGS) entry which is preliminary data.</text>
</comment>
<keyword evidence="11" id="KW-0173">Coenzyme A biosynthesis</keyword>
<evidence type="ECO:0000256" key="5">
    <source>
        <dbReference type="ARBA" id="ARBA00012102"/>
    </source>
</evidence>
<gene>
    <name evidence="19" type="ORF">JYZ213_LOCUS17887</name>
</gene>
<dbReference type="PANTHER" id="PTHR46049:SF10">
    <property type="entry name" value="MYOSIN VIIA"/>
    <property type="match status" value="1"/>
</dbReference>
<dbReference type="PANTHER" id="PTHR46049">
    <property type="entry name" value="AGAP003327-PA"/>
    <property type="match status" value="1"/>
</dbReference>
<dbReference type="FunFam" id="1.10.10.820:FF:000001">
    <property type="entry name" value="Myosin heavy chain"/>
    <property type="match status" value="2"/>
</dbReference>
<evidence type="ECO:0000256" key="3">
    <source>
        <dbReference type="ARBA" id="ARBA00005225"/>
    </source>
</evidence>
<evidence type="ECO:0000256" key="4">
    <source>
        <dbReference type="ARBA" id="ARBA00008314"/>
    </source>
</evidence>
<proteinExistence type="inferred from homology"/>
<evidence type="ECO:0000313" key="20">
    <source>
        <dbReference type="Proteomes" id="UP000663845"/>
    </source>
</evidence>
<evidence type="ECO:0000256" key="10">
    <source>
        <dbReference type="ARBA" id="ARBA00022840"/>
    </source>
</evidence>
<feature type="domain" description="Myosin motor" evidence="18">
    <location>
        <begin position="376"/>
        <end position="753"/>
    </location>
</feature>